<dbReference type="Gene3D" id="3.40.1390.30">
    <property type="entry name" value="NIF3 (NGG1p interacting factor 3)-like"/>
    <property type="match status" value="2"/>
</dbReference>
<gene>
    <name evidence="5" type="ordered locus">CPF_2261</name>
</gene>
<dbReference type="Pfam" id="PF01784">
    <property type="entry name" value="DUF34_NIF3"/>
    <property type="match status" value="1"/>
</dbReference>
<evidence type="ECO:0000313" key="5">
    <source>
        <dbReference type="EMBL" id="ABG83194.1"/>
    </source>
</evidence>
<feature type="binding site" evidence="4">
    <location>
        <position position="224"/>
    </location>
    <ligand>
        <name>a divalent metal cation</name>
        <dbReference type="ChEBI" id="CHEBI:60240"/>
        <label>1</label>
    </ligand>
</feature>
<evidence type="ECO:0000256" key="1">
    <source>
        <dbReference type="ARBA" id="ARBA00006964"/>
    </source>
</evidence>
<evidence type="ECO:0000256" key="4">
    <source>
        <dbReference type="PIRSR" id="PIRSR602678-1"/>
    </source>
</evidence>
<dbReference type="NCBIfam" id="TIGR00486">
    <property type="entry name" value="YbgI_SA1388"/>
    <property type="match status" value="1"/>
</dbReference>
<dbReference type="GO" id="GO:0046872">
    <property type="term" value="F:metal ion binding"/>
    <property type="evidence" value="ECO:0007669"/>
    <property type="project" value="UniProtKB-KW"/>
</dbReference>
<dbReference type="GO" id="GO:0005737">
    <property type="term" value="C:cytoplasm"/>
    <property type="evidence" value="ECO:0007669"/>
    <property type="project" value="TreeGrafter"/>
</dbReference>
<keyword evidence="6" id="KW-1185">Reference proteome</keyword>
<evidence type="ECO:0000313" key="6">
    <source>
        <dbReference type="Proteomes" id="UP000001823"/>
    </source>
</evidence>
<dbReference type="SUPFAM" id="SSF102705">
    <property type="entry name" value="NIF3 (NGG1p interacting factor 3)-like"/>
    <property type="match status" value="1"/>
</dbReference>
<dbReference type="EMBL" id="CP000246">
    <property type="protein sequence ID" value="ABG83194.1"/>
    <property type="molecule type" value="Genomic_DNA"/>
</dbReference>
<protein>
    <recommendedName>
        <fullName evidence="2">GTP cyclohydrolase 1 type 2 homolog</fullName>
    </recommendedName>
</protein>
<dbReference type="AlphaFoldDB" id="A0A0H2YRY4"/>
<feature type="binding site" evidence="4">
    <location>
        <position position="228"/>
    </location>
    <ligand>
        <name>a divalent metal cation</name>
        <dbReference type="ChEBI" id="CHEBI:60240"/>
        <label>1</label>
    </ligand>
</feature>
<proteinExistence type="inferred from homology"/>
<keyword evidence="3 4" id="KW-0479">Metal-binding</keyword>
<feature type="binding site" evidence="4">
    <location>
        <position position="103"/>
    </location>
    <ligand>
        <name>a divalent metal cation</name>
        <dbReference type="ChEBI" id="CHEBI:60240"/>
        <label>1</label>
    </ligand>
</feature>
<name>A0A0H2YRY4_CLOP1</name>
<evidence type="ECO:0000256" key="3">
    <source>
        <dbReference type="ARBA" id="ARBA00022723"/>
    </source>
</evidence>
<dbReference type="GeneID" id="93001458"/>
<feature type="binding site" evidence="4">
    <location>
        <position position="64"/>
    </location>
    <ligand>
        <name>a divalent metal cation</name>
        <dbReference type="ChEBI" id="CHEBI:60240"/>
        <label>2</label>
    </ligand>
</feature>
<accession>A0A0H2YRY4</accession>
<dbReference type="PaxDb" id="195103-CPF_2261"/>
<dbReference type="RefSeq" id="WP_003455195.1">
    <property type="nucleotide sequence ID" value="NC_008261.1"/>
</dbReference>
<dbReference type="InterPro" id="IPR002678">
    <property type="entry name" value="DUF34/NIF3"/>
</dbReference>
<dbReference type="HOGENOM" id="CLU_037423_2_0_9"/>
<dbReference type="PANTHER" id="PTHR13799">
    <property type="entry name" value="NGG1 INTERACTING FACTOR 3"/>
    <property type="match status" value="1"/>
</dbReference>
<feature type="binding site" evidence="4">
    <location>
        <position position="65"/>
    </location>
    <ligand>
        <name>a divalent metal cation</name>
        <dbReference type="ChEBI" id="CHEBI:60240"/>
        <label>1</label>
    </ligand>
</feature>
<dbReference type="Proteomes" id="UP000001823">
    <property type="component" value="Chromosome"/>
</dbReference>
<comment type="similarity">
    <text evidence="1">Belongs to the GTP cyclohydrolase I type 2/NIF3 family.</text>
</comment>
<dbReference type="STRING" id="195103.CPF_2261"/>
<dbReference type="PANTHER" id="PTHR13799:SF14">
    <property type="entry name" value="GTP CYCLOHYDROLASE 1 TYPE 2 HOMOLOG"/>
    <property type="match status" value="1"/>
</dbReference>
<dbReference type="InterPro" id="IPR036069">
    <property type="entry name" value="DUF34/NIF3_sf"/>
</dbReference>
<reference evidence="5 6" key="1">
    <citation type="journal article" date="2006" name="Genome Res.">
        <title>Skewed genomic variability in strains of the toxigenic bacterial pathogen, Clostridium perfringens.</title>
        <authorList>
            <person name="Myers G.S."/>
            <person name="Rasko D.A."/>
            <person name="Cheung J.K."/>
            <person name="Ravel J."/>
            <person name="Seshadri R."/>
            <person name="Deboy R.T."/>
            <person name="Ren Q."/>
            <person name="Varga J."/>
            <person name="Awad M.M."/>
            <person name="Brinkac L.M."/>
            <person name="Daugherty S.C."/>
            <person name="Haft D.H."/>
            <person name="Dodson R.J."/>
            <person name="Madupu R."/>
            <person name="Nelson W.C."/>
            <person name="Rosovitz M.J."/>
            <person name="Sullivan S.A."/>
            <person name="Khouri H."/>
            <person name="Dimitrov G.I."/>
            <person name="Watkins K.L."/>
            <person name="Mulligan S."/>
            <person name="Benton J."/>
            <person name="Radune D."/>
            <person name="Fisher D.J."/>
            <person name="Atkins H.S."/>
            <person name="Hiscox T."/>
            <person name="Jost B.H."/>
            <person name="Billington S.J."/>
            <person name="Songer J.G."/>
            <person name="McClane B.A."/>
            <person name="Titball R.W."/>
            <person name="Rood J.I."/>
            <person name="Melville S.B."/>
            <person name="Paulsen I.T."/>
        </authorList>
    </citation>
    <scope>NUCLEOTIDE SEQUENCE [LARGE SCALE GENOMIC DNA]</scope>
    <source>
        <strain evidence="6">ATCC 13124 / DSM 756 / JCM 1290 / NCIMB 6125 / NCTC 8237 / S 107 / Type A</strain>
    </source>
</reference>
<dbReference type="FunFam" id="3.40.1390.30:FF:000001">
    <property type="entry name" value="GTP cyclohydrolase 1 type 2"/>
    <property type="match status" value="1"/>
</dbReference>
<dbReference type="KEGG" id="cpf:CPF_2261"/>
<organism evidence="5 6">
    <name type="scientific">Clostridium perfringens (strain ATCC 13124 / DSM 756 / JCM 1290 / NCIMB 6125 / NCTC 8237 / Type A)</name>
    <dbReference type="NCBI Taxonomy" id="195103"/>
    <lineage>
        <taxon>Bacteria</taxon>
        <taxon>Bacillati</taxon>
        <taxon>Bacillota</taxon>
        <taxon>Clostridia</taxon>
        <taxon>Eubacteriales</taxon>
        <taxon>Clostridiaceae</taxon>
        <taxon>Clostridium</taxon>
    </lineage>
</organism>
<evidence type="ECO:0000256" key="2">
    <source>
        <dbReference type="ARBA" id="ARBA00022112"/>
    </source>
</evidence>
<sequence>MKLNDIINIIEDIAPVNLKEGFDNVGLMVGDREKNITKILLALDCTEEVIKEAKEMGAELILTHHPLLFRKPSTITTDTLLGRKIISLIKDDINLYSAHTNWDSVKGGLNDTLVEILGFNKGIIMDKSPVDSEAGIGRVVELTKEMTVLEIINLIKSSLGIKNLRYAGDLNEVIKKIAIVNGSGQDFFGDAKKLGADLIITGDTTYHFVSDYKEMGLNILDIGHFNSEWPVLIKVSEKVKERLDSDVEFIVSKEAKDPFEFI</sequence>
<dbReference type="eggNOG" id="COG0327">
    <property type="taxonomic scope" value="Bacteria"/>
</dbReference>